<dbReference type="RefSeq" id="XP_013753929.1">
    <property type="nucleotide sequence ID" value="XM_013898475.1"/>
</dbReference>
<dbReference type="AlphaFoldDB" id="A0A0L0DQ22"/>
<proteinExistence type="predicted"/>
<dbReference type="Proteomes" id="UP000054408">
    <property type="component" value="Unassembled WGS sequence"/>
</dbReference>
<protein>
    <submittedName>
        <fullName evidence="1">Uncharacterized protein</fullName>
    </submittedName>
</protein>
<accession>A0A0L0DQ22</accession>
<gene>
    <name evidence="1" type="ORF">AMSG_09880</name>
</gene>
<dbReference type="SUPFAM" id="SSF52833">
    <property type="entry name" value="Thioredoxin-like"/>
    <property type="match status" value="1"/>
</dbReference>
<dbReference type="GeneID" id="25568240"/>
<dbReference type="InterPro" id="IPR036249">
    <property type="entry name" value="Thioredoxin-like_sf"/>
</dbReference>
<evidence type="ECO:0000313" key="2">
    <source>
        <dbReference type="Proteomes" id="UP000054408"/>
    </source>
</evidence>
<name>A0A0L0DQ22_THETB</name>
<keyword evidence="2" id="KW-1185">Reference proteome</keyword>
<dbReference type="Gene3D" id="3.40.30.10">
    <property type="entry name" value="Glutaredoxin"/>
    <property type="match status" value="1"/>
</dbReference>
<sequence>MLRAGIGGVRRMVEGAVRRRASSYSHEPPLGWGKSLYAEGVAVDTLDGMHLPMYYLTGKVLLTTTFALHSKVRANDGVVEKAAASHIPELEAMWQELRSKGLFVLASPVEGVDGSEELDREALREEVHNMGVTLPLTEVADIGEKPSSIYRFVARELKEKPELIPAGVFHRVLFSRRGKLVGSFDASVPTSDVLKHVIAELNTTK</sequence>
<evidence type="ECO:0000313" key="1">
    <source>
        <dbReference type="EMBL" id="KNC54106.1"/>
    </source>
</evidence>
<organism evidence="1 2">
    <name type="scientific">Thecamonas trahens ATCC 50062</name>
    <dbReference type="NCBI Taxonomy" id="461836"/>
    <lineage>
        <taxon>Eukaryota</taxon>
        <taxon>Apusozoa</taxon>
        <taxon>Apusomonadida</taxon>
        <taxon>Apusomonadidae</taxon>
        <taxon>Thecamonas</taxon>
    </lineage>
</organism>
<reference evidence="1 2" key="1">
    <citation type="submission" date="2010-05" db="EMBL/GenBank/DDBJ databases">
        <title>The Genome Sequence of Thecamonas trahens ATCC 50062.</title>
        <authorList>
            <consortium name="The Broad Institute Genome Sequencing Platform"/>
            <person name="Russ C."/>
            <person name="Cuomo C."/>
            <person name="Shea T."/>
            <person name="Young S.K."/>
            <person name="Zeng Q."/>
            <person name="Koehrsen M."/>
            <person name="Haas B."/>
            <person name="Borodovsky M."/>
            <person name="Guigo R."/>
            <person name="Alvarado L."/>
            <person name="Berlin A."/>
            <person name="Bochicchio J."/>
            <person name="Borenstein D."/>
            <person name="Chapman S."/>
            <person name="Chen Z."/>
            <person name="Freedman E."/>
            <person name="Gellesch M."/>
            <person name="Goldberg J."/>
            <person name="Griggs A."/>
            <person name="Gujja S."/>
            <person name="Heilman E."/>
            <person name="Heiman D."/>
            <person name="Hepburn T."/>
            <person name="Howarth C."/>
            <person name="Jen D."/>
            <person name="Larson L."/>
            <person name="Mehta T."/>
            <person name="Park D."/>
            <person name="Pearson M."/>
            <person name="Roberts A."/>
            <person name="Saif S."/>
            <person name="Shenoy N."/>
            <person name="Sisk P."/>
            <person name="Stolte C."/>
            <person name="Sykes S."/>
            <person name="Thomson T."/>
            <person name="Walk T."/>
            <person name="White J."/>
            <person name="Yandava C."/>
            <person name="Burger G."/>
            <person name="Gray M.W."/>
            <person name="Holland P.W.H."/>
            <person name="King N."/>
            <person name="Lang F.B.F."/>
            <person name="Roger A.J."/>
            <person name="Ruiz-Trillo I."/>
            <person name="Lander E."/>
            <person name="Nusbaum C."/>
        </authorList>
    </citation>
    <scope>NUCLEOTIDE SEQUENCE [LARGE SCALE GENOMIC DNA]</scope>
    <source>
        <strain evidence="1 2">ATCC 50062</strain>
    </source>
</reference>
<dbReference type="EMBL" id="GL349486">
    <property type="protein sequence ID" value="KNC54106.1"/>
    <property type="molecule type" value="Genomic_DNA"/>
</dbReference>